<dbReference type="SMART" id="SM00827">
    <property type="entry name" value="PKS_AT"/>
    <property type="match status" value="1"/>
</dbReference>
<organism evidence="6 7">
    <name type="scientific">Penicillium fimorum</name>
    <dbReference type="NCBI Taxonomy" id="1882269"/>
    <lineage>
        <taxon>Eukaryota</taxon>
        <taxon>Fungi</taxon>
        <taxon>Dikarya</taxon>
        <taxon>Ascomycota</taxon>
        <taxon>Pezizomycotina</taxon>
        <taxon>Eurotiomycetes</taxon>
        <taxon>Eurotiomycetidae</taxon>
        <taxon>Eurotiales</taxon>
        <taxon>Aspergillaceae</taxon>
        <taxon>Penicillium</taxon>
    </lineage>
</organism>
<sequence length="236" mass="25642">MVLADLWKSWGVVPSIVLGHSLGEYAALYVAGVLSAMDTLFLVARWAQLLESMCVAQSHGMVAVQGAITATELIYLINDAAVEVACLNTQKETVLAGPVEAMARARVTLTSVRPDLRCIPLKVPFAFHSAQVDPILESLAQAAESIIFHPPQIPILSPVTNSVINRYSESSLENGTQPSDQDDLETNTTEDASPAVTSAPKKKDTKAWLVGIIWRRLGHVCFLWLGQLRCRIPGRI</sequence>
<dbReference type="GO" id="GO:0004312">
    <property type="term" value="F:fatty acid synthase activity"/>
    <property type="evidence" value="ECO:0007669"/>
    <property type="project" value="TreeGrafter"/>
</dbReference>
<dbReference type="PANTHER" id="PTHR43775:SF37">
    <property type="entry name" value="SI:DKEY-61P9.11"/>
    <property type="match status" value="1"/>
</dbReference>
<proteinExistence type="predicted"/>
<feature type="region of interest" description="Disordered" evidence="4">
    <location>
        <begin position="170"/>
        <end position="199"/>
    </location>
</feature>
<dbReference type="AlphaFoldDB" id="A0A9W9Y3N6"/>
<feature type="compositionally biased region" description="Polar residues" evidence="4">
    <location>
        <begin position="170"/>
        <end position="179"/>
    </location>
</feature>
<dbReference type="OrthoDB" id="329835at2759"/>
<dbReference type="InterPro" id="IPR016036">
    <property type="entry name" value="Malonyl_transacylase_ACP-bd"/>
</dbReference>
<dbReference type="InterPro" id="IPR016035">
    <property type="entry name" value="Acyl_Trfase/lysoPLipase"/>
</dbReference>
<accession>A0A9W9Y3N6</accession>
<evidence type="ECO:0000256" key="1">
    <source>
        <dbReference type="ARBA" id="ARBA00022450"/>
    </source>
</evidence>
<dbReference type="InterPro" id="IPR014043">
    <property type="entry name" value="Acyl_transferase_dom"/>
</dbReference>
<name>A0A9W9Y3N6_9EURO</name>
<gene>
    <name evidence="6" type="ORF">N7463_004037</name>
</gene>
<dbReference type="Pfam" id="PF00698">
    <property type="entry name" value="Acyl_transf_1"/>
    <property type="match status" value="1"/>
</dbReference>
<keyword evidence="2" id="KW-0597">Phosphoprotein</keyword>
<feature type="domain" description="Malonyl-CoA:ACP transacylase (MAT)" evidence="5">
    <location>
        <begin position="2"/>
        <end position="204"/>
    </location>
</feature>
<evidence type="ECO:0000256" key="2">
    <source>
        <dbReference type="ARBA" id="ARBA00022553"/>
    </source>
</evidence>
<evidence type="ECO:0000256" key="3">
    <source>
        <dbReference type="ARBA" id="ARBA00022679"/>
    </source>
</evidence>
<evidence type="ECO:0000313" key="6">
    <source>
        <dbReference type="EMBL" id="KAJ5514485.1"/>
    </source>
</evidence>
<evidence type="ECO:0000256" key="4">
    <source>
        <dbReference type="SAM" id="MobiDB-lite"/>
    </source>
</evidence>
<evidence type="ECO:0000259" key="5">
    <source>
        <dbReference type="SMART" id="SM00827"/>
    </source>
</evidence>
<protein>
    <submittedName>
        <fullName evidence="6">Polyketide synthase</fullName>
    </submittedName>
</protein>
<dbReference type="Proteomes" id="UP001149954">
    <property type="component" value="Unassembled WGS sequence"/>
</dbReference>
<reference evidence="6" key="1">
    <citation type="submission" date="2022-12" db="EMBL/GenBank/DDBJ databases">
        <authorList>
            <person name="Petersen C."/>
        </authorList>
    </citation>
    <scope>NUCLEOTIDE SEQUENCE</scope>
    <source>
        <strain evidence="6">IBT 29495</strain>
    </source>
</reference>
<dbReference type="InterPro" id="IPR001227">
    <property type="entry name" value="Ac_transferase_dom_sf"/>
</dbReference>
<dbReference type="SUPFAM" id="SSF52151">
    <property type="entry name" value="FabD/lysophospholipase-like"/>
    <property type="match status" value="1"/>
</dbReference>
<evidence type="ECO:0000313" key="7">
    <source>
        <dbReference type="Proteomes" id="UP001149954"/>
    </source>
</evidence>
<reference evidence="6" key="2">
    <citation type="journal article" date="2023" name="IMA Fungus">
        <title>Comparative genomic study of the Penicillium genus elucidates a diverse pangenome and 15 lateral gene transfer events.</title>
        <authorList>
            <person name="Petersen C."/>
            <person name="Sorensen T."/>
            <person name="Nielsen M.R."/>
            <person name="Sondergaard T.E."/>
            <person name="Sorensen J.L."/>
            <person name="Fitzpatrick D.A."/>
            <person name="Frisvad J.C."/>
            <person name="Nielsen K.L."/>
        </authorList>
    </citation>
    <scope>NUCLEOTIDE SEQUENCE</scope>
    <source>
        <strain evidence="6">IBT 29495</strain>
    </source>
</reference>
<dbReference type="GO" id="GO:0044550">
    <property type="term" value="P:secondary metabolite biosynthetic process"/>
    <property type="evidence" value="ECO:0007669"/>
    <property type="project" value="TreeGrafter"/>
</dbReference>
<keyword evidence="3" id="KW-0808">Transferase</keyword>
<comment type="caution">
    <text evidence="6">The sequence shown here is derived from an EMBL/GenBank/DDBJ whole genome shotgun (WGS) entry which is preliminary data.</text>
</comment>
<dbReference type="InterPro" id="IPR050091">
    <property type="entry name" value="PKS_NRPS_Biosynth_Enz"/>
</dbReference>
<dbReference type="Gene3D" id="3.40.366.10">
    <property type="entry name" value="Malonyl-Coenzyme A Acyl Carrier Protein, domain 2"/>
    <property type="match status" value="1"/>
</dbReference>
<dbReference type="SUPFAM" id="SSF55048">
    <property type="entry name" value="Probable ACP-binding domain of malonyl-CoA ACP transacylase"/>
    <property type="match status" value="1"/>
</dbReference>
<keyword evidence="7" id="KW-1185">Reference proteome</keyword>
<keyword evidence="1" id="KW-0596">Phosphopantetheine</keyword>
<dbReference type="EMBL" id="JAPWDS010000002">
    <property type="protein sequence ID" value="KAJ5514485.1"/>
    <property type="molecule type" value="Genomic_DNA"/>
</dbReference>
<dbReference type="GO" id="GO:0006633">
    <property type="term" value="P:fatty acid biosynthetic process"/>
    <property type="evidence" value="ECO:0007669"/>
    <property type="project" value="TreeGrafter"/>
</dbReference>
<dbReference type="PANTHER" id="PTHR43775">
    <property type="entry name" value="FATTY ACID SYNTHASE"/>
    <property type="match status" value="1"/>
</dbReference>